<dbReference type="PANTHER" id="PTHR19328:SF13">
    <property type="entry name" value="HIPL1 PROTEIN"/>
    <property type="match status" value="1"/>
</dbReference>
<evidence type="ECO:0000313" key="2">
    <source>
        <dbReference type="EMBL" id="GAA5080595.1"/>
    </source>
</evidence>
<dbReference type="InterPro" id="IPR012938">
    <property type="entry name" value="Glc/Sorbosone_DH"/>
</dbReference>
<dbReference type="InterPro" id="IPR011042">
    <property type="entry name" value="6-blade_b-propeller_TolB-like"/>
</dbReference>
<gene>
    <name evidence="2" type="ORF">GCM10025759_30010</name>
</gene>
<dbReference type="PROSITE" id="PS51257">
    <property type="entry name" value="PROKAR_LIPOPROTEIN"/>
    <property type="match status" value="1"/>
</dbReference>
<evidence type="ECO:0000259" key="1">
    <source>
        <dbReference type="PROSITE" id="PS50268"/>
    </source>
</evidence>
<dbReference type="InterPro" id="IPR011041">
    <property type="entry name" value="Quinoprot_gluc/sorb_DH_b-prop"/>
</dbReference>
<dbReference type="RefSeq" id="WP_158982250.1">
    <property type="nucleotide sequence ID" value="NZ_BAABKY010000004.1"/>
</dbReference>
<feature type="domain" description="Cadherin" evidence="1">
    <location>
        <begin position="40"/>
        <end position="157"/>
    </location>
</feature>
<dbReference type="SUPFAM" id="SSF50952">
    <property type="entry name" value="Soluble quinoprotein glucose dehydrogenase"/>
    <property type="match status" value="1"/>
</dbReference>
<dbReference type="SUPFAM" id="SSF49313">
    <property type="entry name" value="Cadherin-like"/>
    <property type="match status" value="1"/>
</dbReference>
<dbReference type="InterPro" id="IPR015919">
    <property type="entry name" value="Cadherin-like_sf"/>
</dbReference>
<reference evidence="3" key="1">
    <citation type="journal article" date="2019" name="Int. J. Syst. Evol. Microbiol.">
        <title>The Global Catalogue of Microorganisms (GCM) 10K type strain sequencing project: providing services to taxonomists for standard genome sequencing and annotation.</title>
        <authorList>
            <consortium name="The Broad Institute Genomics Platform"/>
            <consortium name="The Broad Institute Genome Sequencing Center for Infectious Disease"/>
            <person name="Wu L."/>
            <person name="Ma J."/>
        </authorList>
    </citation>
    <scope>NUCLEOTIDE SEQUENCE [LARGE SCALE GENOMIC DNA]</scope>
    <source>
        <strain evidence="3">JCM 19212</strain>
    </source>
</reference>
<dbReference type="Gene3D" id="2.60.40.60">
    <property type="entry name" value="Cadherins"/>
    <property type="match status" value="1"/>
</dbReference>
<comment type="caution">
    <text evidence="2">The sequence shown here is derived from an EMBL/GenBank/DDBJ whole genome shotgun (WGS) entry which is preliminary data.</text>
</comment>
<dbReference type="PROSITE" id="PS50268">
    <property type="entry name" value="CADHERIN_2"/>
    <property type="match status" value="1"/>
</dbReference>
<dbReference type="Pfam" id="PF07995">
    <property type="entry name" value="GSDH"/>
    <property type="match status" value="1"/>
</dbReference>
<dbReference type="InterPro" id="IPR002126">
    <property type="entry name" value="Cadherin-like_dom"/>
</dbReference>
<proteinExistence type="predicted"/>
<dbReference type="Proteomes" id="UP001501083">
    <property type="component" value="Unassembled WGS sequence"/>
</dbReference>
<evidence type="ECO:0000313" key="3">
    <source>
        <dbReference type="Proteomes" id="UP001501083"/>
    </source>
</evidence>
<dbReference type="Gene3D" id="2.120.10.30">
    <property type="entry name" value="TolB, C-terminal domain"/>
    <property type="match status" value="1"/>
</dbReference>
<name>A0ABP9LPF5_9GAMM</name>
<dbReference type="EMBL" id="BAABKY010000004">
    <property type="protein sequence ID" value="GAA5080595.1"/>
    <property type="molecule type" value="Genomic_DNA"/>
</dbReference>
<keyword evidence="3" id="KW-1185">Reference proteome</keyword>
<accession>A0ABP9LPF5</accession>
<dbReference type="PANTHER" id="PTHR19328">
    <property type="entry name" value="HEDGEHOG-INTERACTING PROTEIN"/>
    <property type="match status" value="1"/>
</dbReference>
<sequence length="551" mass="57755">MEYTVRGVVRVWVLGVAAMLAACGGGGGGSETPIRAPTDLAPTFSSSASATVPEGTTGVFYTAIATDPEGKAVTYALGGGADQARFRITATGALSFITPPDFESPADANNDNIYLVSINASDGTQTGTLALAVTVTDVVGSPLRVRRVVSGMNFPMFLAPVPDGSGRVYVVERAGRVRILTPSTGAILATPLLDIVGQVATDGERGLLGFATAPDFATSGRFYVYLTVTDGTIEVRRYQTLTNNRDQADPASGDAILRIPHPRTNHNGGWIGFGPDSLLYIATGDGGGAGDPDDNAQNTGRLLGKILRIDPSSDAFPSDPNRDYAIPAGNPFAVTGGAPEVWVYGLRNPFRNSFDPLTGNLLVGDVGQDTVEEIDLLRPTDGGANLGWPIMEGTEPLRGGSTIGLKAPAAEYRHGSGPREGSSVTGGHVYRGPLELLRGEYIFADFIQPNVWSISIESMLPGITIPSSSFRLRNADFTPDVGAINNVVSFGTDSAGNLYIVDFDGEIFVIEPVPGGAPLAMSLAAPQRIDDADADSMAARMLRGWLARRGY</sequence>
<protein>
    <recommendedName>
        <fullName evidence="1">Cadherin domain-containing protein</fullName>
    </recommendedName>
</protein>
<organism evidence="2 3">
    <name type="scientific">Lysobacter panacisoli</name>
    <dbReference type="NCBI Taxonomy" id="1255263"/>
    <lineage>
        <taxon>Bacteria</taxon>
        <taxon>Pseudomonadati</taxon>
        <taxon>Pseudomonadota</taxon>
        <taxon>Gammaproteobacteria</taxon>
        <taxon>Lysobacterales</taxon>
        <taxon>Lysobacteraceae</taxon>
        <taxon>Lysobacter</taxon>
    </lineage>
</organism>